<feature type="compositionally biased region" description="Basic and acidic residues" evidence="2">
    <location>
        <begin position="326"/>
        <end position="335"/>
    </location>
</feature>
<dbReference type="EMBL" id="LRBP01000014">
    <property type="protein sequence ID" value="OII73553.1"/>
    <property type="molecule type" value="Genomic_DNA"/>
</dbReference>
<feature type="coiled-coil region" evidence="1">
    <location>
        <begin position="215"/>
        <end position="242"/>
    </location>
</feature>
<dbReference type="VEuPathDB" id="CryptoDB:cubi_03351"/>
<dbReference type="OrthoDB" id="343474at2759"/>
<proteinExistence type="predicted"/>
<gene>
    <name evidence="3" type="ORF">cubi_03351</name>
</gene>
<comment type="caution">
    <text evidence="3">The sequence shown here is derived from an EMBL/GenBank/DDBJ whole genome shotgun (WGS) entry which is preliminary data.</text>
</comment>
<evidence type="ECO:0000256" key="2">
    <source>
        <dbReference type="SAM" id="MobiDB-lite"/>
    </source>
</evidence>
<organism evidence="3 4">
    <name type="scientific">Cryptosporidium ubiquitum</name>
    <dbReference type="NCBI Taxonomy" id="857276"/>
    <lineage>
        <taxon>Eukaryota</taxon>
        <taxon>Sar</taxon>
        <taxon>Alveolata</taxon>
        <taxon>Apicomplexa</taxon>
        <taxon>Conoidasida</taxon>
        <taxon>Coccidia</taxon>
        <taxon>Eucoccidiorida</taxon>
        <taxon>Eimeriorina</taxon>
        <taxon>Cryptosporidiidae</taxon>
        <taxon>Cryptosporidium</taxon>
    </lineage>
</organism>
<sequence>MLNEKNKKYIHSKLHEKNGKNNIYMKNIVYGDENLSEINNMEYPVNTLLRNKGLPEKLEKHLNNEKERELESLYEENRQLLVEISKLRKTNQLLVKDVNKKNEIIDNLDSNLVEVEEKLENAKKKNWNMYNEILNREKKNQQQDYNKDQSIDSDHIDNETYKLKESKIGTFNTVNIIKPSSKKEFNNRPKSTSISTSTENTKWLQDMILQSLSEKHAEKKAYDNLKYEVEKLQKEIYSMQTDLLKNNQQDEIIQEPIIDQSNGKLSVFHSTNSSNNNSTTIIGTSVSGFNTINSTFHSTSLAQELKEINCTTNNSSINSLQESEDTQEKLEKENDQENLESIPPRSVHILMGKTFSRENNIDRKINKYKNGSRYNSENLNGENLIQPMSNHYNSYIKQLQTQVNHQYQQPSITNTNNNNYYYSSNMNNNHQNYHNPHSNNYFQTYTNNTNPFLSISANDNNNTNGHLYNFQHNSYYNSVRRPVNFPKYENNNINSLYMDNLADRPSLANSIINSSLAPKHLNQGHTYYQYSKHNVPESKFNLIPTQTSTPMNIPSSNPFYTQTLNQNSYSNIPFPPFKIKITQRFRRNRNNSVPPPRPQNDFSSEKMVTDENQPVPGQIESLNSNNDVEKELPQGYIRFKTSISSPLSQDDFFSPISANINNICPCDKAIDSCAFIQKKPIQHNEDKNKTRSLSTSLPLPISLIAKNNQFQGTSGLLKFAKY</sequence>
<feature type="region of interest" description="Disordered" evidence="2">
    <location>
        <begin position="587"/>
        <end position="606"/>
    </location>
</feature>
<dbReference type="GeneID" id="39980143"/>
<evidence type="ECO:0000313" key="3">
    <source>
        <dbReference type="EMBL" id="OII73553.1"/>
    </source>
</evidence>
<evidence type="ECO:0000256" key="1">
    <source>
        <dbReference type="SAM" id="Coils"/>
    </source>
</evidence>
<keyword evidence="1" id="KW-0175">Coiled coil</keyword>
<protein>
    <submittedName>
        <fullName evidence="3">Uncharacterized protein</fullName>
    </submittedName>
</protein>
<feature type="coiled-coil region" evidence="1">
    <location>
        <begin position="63"/>
        <end position="132"/>
    </location>
</feature>
<dbReference type="Proteomes" id="UP000186176">
    <property type="component" value="Unassembled WGS sequence"/>
</dbReference>
<feature type="region of interest" description="Disordered" evidence="2">
    <location>
        <begin position="315"/>
        <end position="339"/>
    </location>
</feature>
<accession>A0A1J4MH35</accession>
<evidence type="ECO:0000313" key="4">
    <source>
        <dbReference type="Proteomes" id="UP000186176"/>
    </source>
</evidence>
<keyword evidence="4" id="KW-1185">Reference proteome</keyword>
<reference evidence="3 4" key="1">
    <citation type="submission" date="2016-10" db="EMBL/GenBank/DDBJ databases">
        <title>Reductive evolution of mitochondrial metabolism and differential evolution of invasion-related proteins in Cryptosporidium.</title>
        <authorList>
            <person name="Liu S."/>
            <person name="Roellig D.M."/>
            <person name="Guo Y."/>
            <person name="Li N."/>
            <person name="Frace M.A."/>
            <person name="Tang K."/>
            <person name="Zhang L."/>
            <person name="Feng Y."/>
            <person name="Xiao L."/>
        </authorList>
    </citation>
    <scope>NUCLEOTIDE SEQUENCE [LARGE SCALE GENOMIC DNA]</scope>
    <source>
        <strain evidence="3">39726</strain>
    </source>
</reference>
<dbReference type="RefSeq" id="XP_028874808.1">
    <property type="nucleotide sequence ID" value="XM_029020364.1"/>
</dbReference>
<name>A0A1J4MH35_9CRYT</name>
<dbReference type="AlphaFoldDB" id="A0A1J4MH35"/>